<dbReference type="GO" id="GO:0030288">
    <property type="term" value="C:outer membrane-bounded periplasmic space"/>
    <property type="evidence" value="ECO:0007669"/>
    <property type="project" value="TreeGrafter"/>
</dbReference>
<dbReference type="GO" id="GO:0046914">
    <property type="term" value="F:transition metal ion binding"/>
    <property type="evidence" value="ECO:0007669"/>
    <property type="project" value="TreeGrafter"/>
</dbReference>
<dbReference type="Gene3D" id="2.40.30.170">
    <property type="match status" value="1"/>
</dbReference>
<evidence type="ECO:0000259" key="5">
    <source>
        <dbReference type="Pfam" id="PF25973"/>
    </source>
</evidence>
<dbReference type="EMBL" id="HG322949">
    <property type="protein sequence ID" value="CDG81510.1"/>
    <property type="molecule type" value="Genomic_DNA"/>
</dbReference>
<protein>
    <submittedName>
        <fullName evidence="7">Membrane fusion protein</fullName>
    </submittedName>
</protein>
<feature type="domain" description="CusB-like beta-barrel" evidence="4">
    <location>
        <begin position="236"/>
        <end position="313"/>
    </location>
</feature>
<dbReference type="SUPFAM" id="SSF111369">
    <property type="entry name" value="HlyD-like secretion proteins"/>
    <property type="match status" value="1"/>
</dbReference>
<accession>W0V1N3</accession>
<dbReference type="Gene3D" id="1.10.287.470">
    <property type="entry name" value="Helix hairpin bin"/>
    <property type="match status" value="1"/>
</dbReference>
<evidence type="ECO:0000256" key="1">
    <source>
        <dbReference type="ARBA" id="ARBA00009477"/>
    </source>
</evidence>
<keyword evidence="2" id="KW-0813">Transport</keyword>
<dbReference type="Pfam" id="PF25973">
    <property type="entry name" value="BSH_CzcB"/>
    <property type="match status" value="1"/>
</dbReference>
<dbReference type="KEGG" id="jag:GJA_853"/>
<evidence type="ECO:0000313" key="7">
    <source>
        <dbReference type="EMBL" id="CDG81510.1"/>
    </source>
</evidence>
<organism evidence="7 8">
    <name type="scientific">Janthinobacterium agaricidamnosum NBRC 102515 = DSM 9628</name>
    <dbReference type="NCBI Taxonomy" id="1349767"/>
    <lineage>
        <taxon>Bacteria</taxon>
        <taxon>Pseudomonadati</taxon>
        <taxon>Pseudomonadota</taxon>
        <taxon>Betaproteobacteria</taxon>
        <taxon>Burkholderiales</taxon>
        <taxon>Oxalobacteraceae</taxon>
        <taxon>Janthinobacterium</taxon>
    </lineage>
</organism>
<dbReference type="FunFam" id="2.40.30.170:FF:000010">
    <property type="entry name" value="Efflux RND transporter periplasmic adaptor subunit"/>
    <property type="match status" value="1"/>
</dbReference>
<evidence type="ECO:0000256" key="2">
    <source>
        <dbReference type="ARBA" id="ARBA00022448"/>
    </source>
</evidence>
<dbReference type="HOGENOM" id="CLU_018816_13_3_4"/>
<dbReference type="GO" id="GO:0015679">
    <property type="term" value="P:plasma membrane copper ion transport"/>
    <property type="evidence" value="ECO:0007669"/>
    <property type="project" value="TreeGrafter"/>
</dbReference>
<name>W0V1N3_9BURK</name>
<dbReference type="InterPro" id="IPR058792">
    <property type="entry name" value="Beta-barrel_RND_2"/>
</dbReference>
<feature type="signal peptide" evidence="3">
    <location>
        <begin position="1"/>
        <end position="34"/>
    </location>
</feature>
<dbReference type="Gene3D" id="2.40.50.100">
    <property type="match status" value="1"/>
</dbReference>
<dbReference type="STRING" id="1349767.GJA_853"/>
<dbReference type="PANTHER" id="PTHR30097">
    <property type="entry name" value="CATION EFFLUX SYSTEM PROTEIN CUSB"/>
    <property type="match status" value="1"/>
</dbReference>
<dbReference type="GO" id="GO:0016020">
    <property type="term" value="C:membrane"/>
    <property type="evidence" value="ECO:0007669"/>
    <property type="project" value="InterPro"/>
</dbReference>
<feature type="domain" description="CzcB-like C-terminal circularly permuted SH3-like" evidence="6">
    <location>
        <begin position="319"/>
        <end position="374"/>
    </location>
</feature>
<evidence type="ECO:0000313" key="8">
    <source>
        <dbReference type="Proteomes" id="UP000027604"/>
    </source>
</evidence>
<comment type="similarity">
    <text evidence="1">Belongs to the membrane fusion protein (MFP) (TC 8.A.1) family.</text>
</comment>
<feature type="domain" description="CzcB-like barrel-sandwich hybrid" evidence="5">
    <location>
        <begin position="90"/>
        <end position="233"/>
    </location>
</feature>
<dbReference type="Gene3D" id="2.40.420.20">
    <property type="match status" value="1"/>
</dbReference>
<dbReference type="GO" id="GO:0060003">
    <property type="term" value="P:copper ion export"/>
    <property type="evidence" value="ECO:0007669"/>
    <property type="project" value="TreeGrafter"/>
</dbReference>
<proteinExistence type="inferred from homology"/>
<dbReference type="Pfam" id="PF25954">
    <property type="entry name" value="Beta-barrel_RND_2"/>
    <property type="match status" value="1"/>
</dbReference>
<dbReference type="InterPro" id="IPR058647">
    <property type="entry name" value="BSH_CzcB-like"/>
</dbReference>
<gene>
    <name evidence="7" type="primary">zneB</name>
    <name evidence="7" type="ORF">GJA_853</name>
</gene>
<evidence type="ECO:0000259" key="6">
    <source>
        <dbReference type="Pfam" id="PF25975"/>
    </source>
</evidence>
<evidence type="ECO:0000259" key="4">
    <source>
        <dbReference type="Pfam" id="PF25954"/>
    </source>
</evidence>
<dbReference type="InterPro" id="IPR006143">
    <property type="entry name" value="RND_pump_MFP"/>
</dbReference>
<dbReference type="PANTHER" id="PTHR30097:SF4">
    <property type="entry name" value="SLR6042 PROTEIN"/>
    <property type="match status" value="1"/>
</dbReference>
<dbReference type="AlphaFoldDB" id="W0V1N3"/>
<dbReference type="Proteomes" id="UP000027604">
    <property type="component" value="Chromosome I"/>
</dbReference>
<dbReference type="NCBIfam" id="TIGR01730">
    <property type="entry name" value="RND_mfp"/>
    <property type="match status" value="1"/>
</dbReference>
<dbReference type="RefSeq" id="WP_038498638.1">
    <property type="nucleotide sequence ID" value="NZ_BCTH01000102.1"/>
</dbReference>
<feature type="chain" id="PRO_5004798028" evidence="3">
    <location>
        <begin position="35"/>
        <end position="380"/>
    </location>
</feature>
<reference evidence="7 8" key="1">
    <citation type="journal article" date="2015" name="Genome Announc.">
        <title>Genome Sequence of Mushroom Soft-Rot Pathogen Janthinobacterium agaricidamnosum.</title>
        <authorList>
            <person name="Graupner K."/>
            <person name="Lackner G."/>
            <person name="Hertweck C."/>
        </authorList>
    </citation>
    <scope>NUCLEOTIDE SEQUENCE [LARGE SCALE GENOMIC DNA]</scope>
    <source>
        <strain evidence="8">NBRC 102515 / DSM 9628</strain>
    </source>
</reference>
<keyword evidence="3" id="KW-0732">Signal</keyword>
<dbReference type="eggNOG" id="COG0845">
    <property type="taxonomic scope" value="Bacteria"/>
</dbReference>
<dbReference type="PROSITE" id="PS51257">
    <property type="entry name" value="PROKAR_LIPOPROTEIN"/>
    <property type="match status" value="1"/>
</dbReference>
<dbReference type="InterPro" id="IPR058649">
    <property type="entry name" value="CzcB_C"/>
</dbReference>
<keyword evidence="8" id="KW-1185">Reference proteome</keyword>
<dbReference type="GO" id="GO:0022857">
    <property type="term" value="F:transmembrane transporter activity"/>
    <property type="evidence" value="ECO:0007669"/>
    <property type="project" value="InterPro"/>
</dbReference>
<sequence length="380" mass="40284">MTSIRHMNLRTWCAFAVACATLTACGRHSPTAAAAVQENNSAPLHRADGSIEVPAASPLRQRLQVAAVTEQDIASAIGAPGTIEAMPEKLVRITPPLAGRILKIQRSLGDAVKLGEPLFTLDSAELSAAHGEYSKARSALLQARQDLERQKTLFDADIVARKDYEAAQATYDQANSDARSSADKLAQFGASLHSASQRDYVLRSPIAGRVIEMNGAQGGYWNDINAPVMTVADLSTVWLSAGVAEKDVAQVAVGQKAGITLSAYPGQVFDGKVAYVGEVLDPDTRTVKVRVAIANPDGKFRPGMFAHADFTASSHRGLAVPAAALLQNGLYTRVLVERAPLRFEPRVVKAGATLGGQVEIVSGLKAGERIVVKEGVLLND</sequence>
<dbReference type="PATRIC" id="fig|1349767.4.peg.2562"/>
<dbReference type="InterPro" id="IPR051909">
    <property type="entry name" value="MFP_Cation_Efflux"/>
</dbReference>
<evidence type="ECO:0000256" key="3">
    <source>
        <dbReference type="SAM" id="SignalP"/>
    </source>
</evidence>
<dbReference type="Pfam" id="PF25975">
    <property type="entry name" value="CzcB_C"/>
    <property type="match status" value="1"/>
</dbReference>